<name>A0A8B6BYH6_MYTGA</name>
<keyword evidence="6" id="KW-1185">Reference proteome</keyword>
<protein>
    <recommendedName>
        <fullName evidence="4">Novel STAND NTPase 3 domain-containing protein</fullName>
    </recommendedName>
</protein>
<dbReference type="Pfam" id="PF12796">
    <property type="entry name" value="Ank_2"/>
    <property type="match status" value="4"/>
</dbReference>
<comment type="caution">
    <text evidence="5">The sequence shown here is derived from an EMBL/GenBank/DDBJ whole genome shotgun (WGS) entry which is preliminary data.</text>
</comment>
<dbReference type="PANTHER" id="PTHR24198">
    <property type="entry name" value="ANKYRIN REPEAT AND PROTEIN KINASE DOMAIN-CONTAINING PROTEIN"/>
    <property type="match status" value="1"/>
</dbReference>
<evidence type="ECO:0000259" key="4">
    <source>
        <dbReference type="Pfam" id="PF20720"/>
    </source>
</evidence>
<feature type="repeat" description="ANK" evidence="3">
    <location>
        <begin position="768"/>
        <end position="800"/>
    </location>
</feature>
<dbReference type="Gene3D" id="1.25.40.20">
    <property type="entry name" value="Ankyrin repeat-containing domain"/>
    <property type="match status" value="3"/>
</dbReference>
<feature type="repeat" description="ANK" evidence="3">
    <location>
        <begin position="987"/>
        <end position="1019"/>
    </location>
</feature>
<feature type="repeat" description="ANK" evidence="3">
    <location>
        <begin position="702"/>
        <end position="734"/>
    </location>
</feature>
<feature type="repeat" description="ANK" evidence="3">
    <location>
        <begin position="863"/>
        <end position="895"/>
    </location>
</feature>
<dbReference type="PROSITE" id="PS50088">
    <property type="entry name" value="ANK_REPEAT"/>
    <property type="match status" value="10"/>
</dbReference>
<dbReference type="PANTHER" id="PTHR24198:SF165">
    <property type="entry name" value="ANKYRIN REPEAT-CONTAINING PROTEIN-RELATED"/>
    <property type="match status" value="1"/>
</dbReference>
<evidence type="ECO:0000256" key="2">
    <source>
        <dbReference type="ARBA" id="ARBA00023043"/>
    </source>
</evidence>
<reference evidence="5" key="1">
    <citation type="submission" date="2018-11" db="EMBL/GenBank/DDBJ databases">
        <authorList>
            <person name="Alioto T."/>
            <person name="Alioto T."/>
        </authorList>
    </citation>
    <scope>NUCLEOTIDE SEQUENCE</scope>
</reference>
<accession>A0A8B6BYH6</accession>
<evidence type="ECO:0000313" key="5">
    <source>
        <dbReference type="EMBL" id="VDH97571.1"/>
    </source>
</evidence>
<dbReference type="SMART" id="SM00248">
    <property type="entry name" value="ANK"/>
    <property type="match status" value="12"/>
</dbReference>
<feature type="repeat" description="ANK" evidence="3">
    <location>
        <begin position="1079"/>
        <end position="1111"/>
    </location>
</feature>
<keyword evidence="2 3" id="KW-0040">ANK repeat</keyword>
<feature type="repeat" description="ANK" evidence="3">
    <location>
        <begin position="896"/>
        <end position="928"/>
    </location>
</feature>
<organism evidence="5 6">
    <name type="scientific">Mytilus galloprovincialis</name>
    <name type="common">Mediterranean mussel</name>
    <dbReference type="NCBI Taxonomy" id="29158"/>
    <lineage>
        <taxon>Eukaryota</taxon>
        <taxon>Metazoa</taxon>
        <taxon>Spiralia</taxon>
        <taxon>Lophotrochozoa</taxon>
        <taxon>Mollusca</taxon>
        <taxon>Bivalvia</taxon>
        <taxon>Autobranchia</taxon>
        <taxon>Pteriomorphia</taxon>
        <taxon>Mytilida</taxon>
        <taxon>Mytiloidea</taxon>
        <taxon>Mytilidae</taxon>
        <taxon>Mytilinae</taxon>
        <taxon>Mytilus</taxon>
    </lineage>
</organism>
<dbReference type="Proteomes" id="UP000596742">
    <property type="component" value="Unassembled WGS sequence"/>
</dbReference>
<dbReference type="InterPro" id="IPR002110">
    <property type="entry name" value="Ankyrin_rpt"/>
</dbReference>
<evidence type="ECO:0000256" key="1">
    <source>
        <dbReference type="ARBA" id="ARBA00022737"/>
    </source>
</evidence>
<feature type="repeat" description="ANK" evidence="3">
    <location>
        <begin position="735"/>
        <end position="767"/>
    </location>
</feature>
<proteinExistence type="predicted"/>
<gene>
    <name evidence="5" type="ORF">MGAL_10B018775</name>
</gene>
<dbReference type="Pfam" id="PF13857">
    <property type="entry name" value="Ank_5"/>
    <property type="match status" value="1"/>
</dbReference>
<dbReference type="Pfam" id="PF20720">
    <property type="entry name" value="nSTAND3"/>
    <property type="match status" value="1"/>
</dbReference>
<dbReference type="AlphaFoldDB" id="A0A8B6BYH6"/>
<feature type="repeat" description="ANK" evidence="3">
    <location>
        <begin position="830"/>
        <end position="862"/>
    </location>
</feature>
<feature type="domain" description="Novel STAND NTPase 3" evidence="4">
    <location>
        <begin position="318"/>
        <end position="431"/>
    </location>
</feature>
<dbReference type="PROSITE" id="PS50297">
    <property type="entry name" value="ANK_REP_REGION"/>
    <property type="match status" value="8"/>
</dbReference>
<dbReference type="OrthoDB" id="5988093at2759"/>
<keyword evidence="1" id="KW-0677">Repeat</keyword>
<dbReference type="InterPro" id="IPR036770">
    <property type="entry name" value="Ankyrin_rpt-contain_sf"/>
</dbReference>
<feature type="repeat" description="ANK" evidence="3">
    <location>
        <begin position="670"/>
        <end position="702"/>
    </location>
</feature>
<dbReference type="InterPro" id="IPR049050">
    <property type="entry name" value="nSTAND3"/>
</dbReference>
<feature type="repeat" description="ANK" evidence="3">
    <location>
        <begin position="1112"/>
        <end position="1144"/>
    </location>
</feature>
<evidence type="ECO:0000313" key="6">
    <source>
        <dbReference type="Proteomes" id="UP000596742"/>
    </source>
</evidence>
<dbReference type="SUPFAM" id="SSF48403">
    <property type="entry name" value="Ankyrin repeat"/>
    <property type="match status" value="2"/>
</dbReference>
<dbReference type="EMBL" id="UYJE01000913">
    <property type="protein sequence ID" value="VDH97571.1"/>
    <property type="molecule type" value="Genomic_DNA"/>
</dbReference>
<dbReference type="GO" id="GO:0005737">
    <property type="term" value="C:cytoplasm"/>
    <property type="evidence" value="ECO:0007669"/>
    <property type="project" value="TreeGrafter"/>
</dbReference>
<sequence>MATPAPNPIHSSISADLERGLREIQTSSHTGPPGDLDDNKKRWLGIGICLHSILSPALRIYVDPVVTNLYSALLLSDQIDKQIQPTHLRTYGAAKTYLNYEAINNNKTTHGYRTVLWDYKVYNAVDLSKLFLQPYMAHYTAFDGSCDSSALFGMINKIDQFPVNVQTAADDVRSTVRNDWAHCNFSVWDDVKYVQSLQQIENLIYLLNLNAADEKEMIEELDKWRKNGTSFLQGSTISFELGNEIRQQIHILLEYAEVISKTADTEFGKVHEALINMRETFSQYDKRISTLENTVATQGKTLKESGSPYVTSWSRFILMLCQVEGYSIVPCNTVKDIKKRYKDNVRQVFFVDDICGKYTANIKYIENWMRIKDFVNFILCKGLTKILATCRTEIVKQENVKETLTTFLELFDLTRNYSIEDKMKLARNYLKVDEEMLTDIVKKVEFSPLLCFLYSKHDGFDVNEFLNSPLKTFSDEWDTLKTFDKEKLCVLLLSVVYNGTINETMFDVLNDLDKEEKKKLKVIFECCNLGRDTPRSAIKDKLNACVGTYFTKEDREYKVIHDKMFDFLCDYFGKALIAPILKYADDKLISERVQLESIQKAHAEFTIIVTSTDEQKYIDRVKMDLKNGKIHWCLNNVQMRYKEYREKLLDVMKDLDDEVKKRCIDIKDENGINAFIISCMRGYEELIDLFISVGADVNAQNGWFTPLTAACREGHLRIVEILLDKGSNINQTNKNGETPFYTACFGGHYSLAKLLIEKNADINKRNKYHRKPLYVCCLSGHESIVQLLIDKGANVNESSDSLIVAVHGSHDKIVEKLISNGYCLNSVDIKGKTALFIACEIGNTTITKLLIDKNADIYKVDGDGRTPLHAACCVANNDIVRMLINKKSDVNMLDVDLETPLHKSCKKGSVDVILTLLDNGADTKQTNKDGHTPVYLAKTEGKIVNENILKCLGDKEIGPNEGLKTTESIKDKLQKKDTACTTNYIEDGWTPLYEACVHGDIETFQSLIRYRADVNMQTISGDMPLVAACQHGHGFIMQTLLDEKADINQALYCAVKKDYDRAVTILLYKGGDLGYESVDGKSLINFACEHGSIKAIKILSDKGADFSEIDVNGRTLVHVACNTNSLELIQFLIDKGLDIGIPDKYGRFALFVSLYKGLYNLSKKLSYNDIRGGHKNNFDISF</sequence>
<evidence type="ECO:0000256" key="3">
    <source>
        <dbReference type="PROSITE-ProRule" id="PRU00023"/>
    </source>
</evidence>